<dbReference type="PANTHER" id="PTHR40124:SF1">
    <property type="entry name" value="DISAGGREGATASE RELATED REPEAT PROTEIN"/>
    <property type="match status" value="1"/>
</dbReference>
<dbReference type="Proteomes" id="UP000253551">
    <property type="component" value="Unassembled WGS sequence"/>
</dbReference>
<proteinExistence type="predicted"/>
<dbReference type="Pfam" id="PF21294">
    <property type="entry name" value="Polysacc_lyase_14"/>
    <property type="match status" value="1"/>
</dbReference>
<feature type="domain" description="Polysaccharide lyase 14" evidence="1">
    <location>
        <begin position="1"/>
        <end position="84"/>
    </location>
</feature>
<name>A0A367KJF5_RHIST</name>
<evidence type="ECO:0000259" key="1">
    <source>
        <dbReference type="Pfam" id="PF21294"/>
    </source>
</evidence>
<protein>
    <recommendedName>
        <fullName evidence="1">Polysaccharide lyase 14 domain-containing protein</fullName>
    </recommendedName>
</protein>
<accession>A0A367KJF5</accession>
<dbReference type="InterPro" id="IPR048958">
    <property type="entry name" value="Polysacc_lyase_14"/>
</dbReference>
<dbReference type="STRING" id="4846.A0A367KJF5"/>
<evidence type="ECO:0000313" key="2">
    <source>
        <dbReference type="EMBL" id="RCI01982.1"/>
    </source>
</evidence>
<dbReference type="EMBL" id="PJQM01001584">
    <property type="protein sequence ID" value="RCI01982.1"/>
    <property type="molecule type" value="Genomic_DNA"/>
</dbReference>
<dbReference type="AlphaFoldDB" id="A0A367KJF5"/>
<comment type="caution">
    <text evidence="2">The sequence shown here is derived from an EMBL/GenBank/DDBJ whole genome shotgun (WGS) entry which is preliminary data.</text>
</comment>
<evidence type="ECO:0000313" key="3">
    <source>
        <dbReference type="Proteomes" id="UP000253551"/>
    </source>
</evidence>
<sequence>RGSFRFTTGQWTHIRQVIIMNTPGKQNGRLVLYKNNKKVLTQNNIIFRTNSEGRVAGIMFHTFFGGSDSSWESPRDQYSYFKEFSLKASY</sequence>
<dbReference type="Gene3D" id="2.60.120.200">
    <property type="match status" value="1"/>
</dbReference>
<feature type="non-terminal residue" evidence="2">
    <location>
        <position position="1"/>
    </location>
</feature>
<dbReference type="OrthoDB" id="10069995at2759"/>
<gene>
    <name evidence="2" type="ORF">CU098_003938</name>
</gene>
<reference evidence="2 3" key="1">
    <citation type="journal article" date="2018" name="G3 (Bethesda)">
        <title>Phylogenetic and Phylogenomic Definition of Rhizopus Species.</title>
        <authorList>
            <person name="Gryganskyi A.P."/>
            <person name="Golan J."/>
            <person name="Dolatabadi S."/>
            <person name="Mondo S."/>
            <person name="Robb S."/>
            <person name="Idnurm A."/>
            <person name="Muszewska A."/>
            <person name="Steczkiewicz K."/>
            <person name="Masonjones S."/>
            <person name="Liao H.L."/>
            <person name="Gajdeczka M.T."/>
            <person name="Anike F."/>
            <person name="Vuek A."/>
            <person name="Anishchenko I.M."/>
            <person name="Voigt K."/>
            <person name="de Hoog G.S."/>
            <person name="Smith M.E."/>
            <person name="Heitman J."/>
            <person name="Vilgalys R."/>
            <person name="Stajich J.E."/>
        </authorList>
    </citation>
    <scope>NUCLEOTIDE SEQUENCE [LARGE SCALE GENOMIC DNA]</scope>
    <source>
        <strain evidence="2 3">LSU 92-RS-03</strain>
    </source>
</reference>
<keyword evidence="3" id="KW-1185">Reference proteome</keyword>
<dbReference type="PANTHER" id="PTHR40124">
    <property type="match status" value="1"/>
</dbReference>
<organism evidence="2 3">
    <name type="scientific">Rhizopus stolonifer</name>
    <name type="common">Rhizopus nigricans</name>
    <dbReference type="NCBI Taxonomy" id="4846"/>
    <lineage>
        <taxon>Eukaryota</taxon>
        <taxon>Fungi</taxon>
        <taxon>Fungi incertae sedis</taxon>
        <taxon>Mucoromycota</taxon>
        <taxon>Mucoromycotina</taxon>
        <taxon>Mucoromycetes</taxon>
        <taxon>Mucorales</taxon>
        <taxon>Mucorineae</taxon>
        <taxon>Rhizopodaceae</taxon>
        <taxon>Rhizopus</taxon>
    </lineage>
</organism>